<proteinExistence type="inferred from homology"/>
<feature type="transmembrane region" description="Helical" evidence="9">
    <location>
        <begin position="103"/>
        <end position="122"/>
    </location>
</feature>
<feature type="transmembrane region" description="Helical" evidence="9">
    <location>
        <begin position="654"/>
        <end position="674"/>
    </location>
</feature>
<keyword evidence="3" id="KW-0813">Transport</keyword>
<protein>
    <submittedName>
        <fullName evidence="13">DUF221 domain protein</fullName>
    </submittedName>
</protein>
<dbReference type="STRING" id="91626.A0A0C9MV32"/>
<reference evidence="13" key="1">
    <citation type="submission" date="2014-09" db="EMBL/GenBank/DDBJ databases">
        <title>Draft genome sequence of an oleaginous Mucoromycotina fungus Mucor ambiguus NBRC6742.</title>
        <authorList>
            <person name="Takeda I."/>
            <person name="Yamane N."/>
            <person name="Morita T."/>
            <person name="Tamano K."/>
            <person name="Machida M."/>
            <person name="Baker S."/>
            <person name="Koike H."/>
        </authorList>
    </citation>
    <scope>NUCLEOTIDE SEQUENCE</scope>
    <source>
        <strain evidence="13">NBRC 6742</strain>
    </source>
</reference>
<accession>A0A0C9MV32</accession>
<keyword evidence="4 9" id="KW-0812">Transmembrane</keyword>
<evidence type="ECO:0000256" key="8">
    <source>
        <dbReference type="SAM" id="MobiDB-lite"/>
    </source>
</evidence>
<evidence type="ECO:0000256" key="7">
    <source>
        <dbReference type="SAM" id="Coils"/>
    </source>
</evidence>
<feature type="transmembrane region" description="Helical" evidence="9">
    <location>
        <begin position="487"/>
        <end position="510"/>
    </location>
</feature>
<dbReference type="InterPro" id="IPR027815">
    <property type="entry name" value="CSC1/OSCA1-like_cyt"/>
</dbReference>
<dbReference type="Pfam" id="PF14703">
    <property type="entry name" value="PHM7_cyt"/>
    <property type="match status" value="1"/>
</dbReference>
<evidence type="ECO:0000256" key="1">
    <source>
        <dbReference type="ARBA" id="ARBA00004141"/>
    </source>
</evidence>
<dbReference type="PANTHER" id="PTHR13018:SF149">
    <property type="entry name" value="DOMAIN PROTEIN, PUTATIVE (AFU_ORTHOLOGUE AFUA_3G11660)-RELATED"/>
    <property type="match status" value="1"/>
</dbReference>
<feature type="domain" description="CSC1/OSCA1-like cytosolic" evidence="12">
    <location>
        <begin position="204"/>
        <end position="381"/>
    </location>
</feature>
<dbReference type="GO" id="GO:0005886">
    <property type="term" value="C:plasma membrane"/>
    <property type="evidence" value="ECO:0007669"/>
    <property type="project" value="TreeGrafter"/>
</dbReference>
<feature type="transmembrane region" description="Helical" evidence="9">
    <location>
        <begin position="680"/>
        <end position="703"/>
    </location>
</feature>
<evidence type="ECO:0000256" key="3">
    <source>
        <dbReference type="ARBA" id="ARBA00022448"/>
    </source>
</evidence>
<dbReference type="EMBL" id="DF836397">
    <property type="protein sequence ID" value="GAN05988.1"/>
    <property type="molecule type" value="Genomic_DNA"/>
</dbReference>
<feature type="coiled-coil region" evidence="7">
    <location>
        <begin position="300"/>
        <end position="327"/>
    </location>
</feature>
<evidence type="ECO:0000259" key="11">
    <source>
        <dbReference type="Pfam" id="PF13967"/>
    </source>
</evidence>
<name>A0A0C9MV32_9FUNG</name>
<feature type="domain" description="CSC1/OSCA1-like 7TM region" evidence="10">
    <location>
        <begin position="595"/>
        <end position="702"/>
    </location>
</feature>
<gene>
    <name evidence="13" type="ORF">MAM1_0108d05464</name>
</gene>
<evidence type="ECO:0000256" key="6">
    <source>
        <dbReference type="ARBA" id="ARBA00023136"/>
    </source>
</evidence>
<feature type="domain" description="CSC1/OSCA1-like 7TM region" evidence="10">
    <location>
        <begin position="392"/>
        <end position="527"/>
    </location>
</feature>
<comment type="similarity">
    <text evidence="2">Belongs to the CSC1 (TC 1.A.17) family.</text>
</comment>
<dbReference type="Proteomes" id="UP000053815">
    <property type="component" value="Unassembled WGS sequence"/>
</dbReference>
<keyword evidence="5 9" id="KW-1133">Transmembrane helix</keyword>
<feature type="domain" description="CSC1/OSCA1-like N-terminal transmembrane" evidence="11">
    <location>
        <begin position="19"/>
        <end position="180"/>
    </location>
</feature>
<dbReference type="InterPro" id="IPR045122">
    <property type="entry name" value="Csc1-like"/>
</dbReference>
<feature type="region of interest" description="Disordered" evidence="8">
    <location>
        <begin position="1045"/>
        <end position="1065"/>
    </location>
</feature>
<sequence>MSSKADNAENAQLSLTGMATQLGINVGIAVGVLLVFNILRPNNSLVYAPKYKYATKIKQPPELGHGFFAWFRPVMHTPDSVLIEKIGFDATLFIQFIRMIRRMLYFMTFIGVCVIIPINIVATSYTGEWPPSPGVEFLSISTINYYDGKFHGSNGDLNWYWCHAAGTWIYSLIIYIFLWKFYASYVQFRQQYFESDEYQKSMHARSLMVFNVPPSMRSDEALSSWVHSLGLKYPAQQVCIGTQNTELAKYVEEHEEAVRKLEIILSNHLKDGQVVEGKKRPLERIGGYFGCCGGVKVDAINYYSEKVQELQEKITDARSRISTSKKTNYGWVSYDKVSWAHANAKYLASSSSPLKSLPKRIEGTTPSIELAPQPKDIIWSNLSLNEHVKRTKRLIVTFIFYGFVFFWFIPSSFLSASSNVKEFLRLFPGSTQFMKEHKTFVSLLSSWFTPIVMAIFFFILPKILRFMSQQQGYMTGTSLDRQVLAKLFIFFIINNLLVFTVSSTLIAVYAEIQKAVENGTALTAKQFFSTMSGNLTQVAKNLSGETRLNILGQLCVIERPWCHCGSSASRRASNCDPEVRRKALRGYLNYAADTLLFQSRRKLFTRPSPRQLQEFTRPTAFDYPLFYNVLLFFFTVGLIYSVIAPLVLPFTMLYFLLATMVFKYLLMYVFVTAVETGGQIWRLLFNRLLVSTVLFQVIMIGVLNLKSARIPSLAVAPLPLITILFKVICSRRFDNRVYYYTPKIESTATARYDQDYKHGDSNARKAKNSIGFRFGDPAFFAELPVPMVHERVRHLLPKLYGSNANKATKKPFISRMTRQKSVRHVSVIHLQNNAGGPGGELQFQSIGEKDLELDDSTEGIKGMYKFNEDEEAQNIVDPPKTSYYSNSFSSHNNINNNTVAINPLKRLSNRISASLHHNNSSSAASNNDMYSSRRPLVTSASYMDTNSGSVAYDDYDIVSSYHHGSTEQHSTAPPAPHRQMTEDMEYFVAGRAYRSHDPHNLNNTDVIEMANIYRAQQQPYVPQPQQHNLLVDNYQHYIQNPVSAYTSGSGKTKNHSHEMSNSSRF</sequence>
<feature type="transmembrane region" description="Helical" evidence="9">
    <location>
        <begin position="158"/>
        <end position="179"/>
    </location>
</feature>
<evidence type="ECO:0000313" key="13">
    <source>
        <dbReference type="EMBL" id="GAN05988.1"/>
    </source>
</evidence>
<feature type="transmembrane region" description="Helical" evidence="9">
    <location>
        <begin position="20"/>
        <end position="39"/>
    </location>
</feature>
<dbReference type="InterPro" id="IPR003864">
    <property type="entry name" value="CSC1/OSCA1-like_7TM"/>
</dbReference>
<dbReference type="Pfam" id="PF02714">
    <property type="entry name" value="RSN1_7TM"/>
    <property type="match status" value="2"/>
</dbReference>
<evidence type="ECO:0000256" key="2">
    <source>
        <dbReference type="ARBA" id="ARBA00007779"/>
    </source>
</evidence>
<dbReference type="OrthoDB" id="2150324at2759"/>
<dbReference type="Pfam" id="PF13967">
    <property type="entry name" value="RSN1_TM"/>
    <property type="match status" value="1"/>
</dbReference>
<evidence type="ECO:0000259" key="10">
    <source>
        <dbReference type="Pfam" id="PF02714"/>
    </source>
</evidence>
<organism evidence="13">
    <name type="scientific">Mucor ambiguus</name>
    <dbReference type="NCBI Taxonomy" id="91626"/>
    <lineage>
        <taxon>Eukaryota</taxon>
        <taxon>Fungi</taxon>
        <taxon>Fungi incertae sedis</taxon>
        <taxon>Mucoromycota</taxon>
        <taxon>Mucoromycotina</taxon>
        <taxon>Mucoromycetes</taxon>
        <taxon>Mucorales</taxon>
        <taxon>Mucorineae</taxon>
        <taxon>Mucoraceae</taxon>
        <taxon>Mucor</taxon>
    </lineage>
</organism>
<dbReference type="GO" id="GO:0005227">
    <property type="term" value="F:calcium-activated cation channel activity"/>
    <property type="evidence" value="ECO:0007669"/>
    <property type="project" value="InterPro"/>
</dbReference>
<dbReference type="AlphaFoldDB" id="A0A0C9MV32"/>
<evidence type="ECO:0000256" key="5">
    <source>
        <dbReference type="ARBA" id="ARBA00022989"/>
    </source>
</evidence>
<comment type="subcellular location">
    <subcellularLocation>
        <location evidence="1">Membrane</location>
        <topology evidence="1">Multi-pass membrane protein</topology>
    </subcellularLocation>
</comment>
<feature type="transmembrane region" description="Helical" evidence="9">
    <location>
        <begin position="440"/>
        <end position="460"/>
    </location>
</feature>
<keyword evidence="7" id="KW-0175">Coiled coil</keyword>
<evidence type="ECO:0000256" key="9">
    <source>
        <dbReference type="SAM" id="Phobius"/>
    </source>
</evidence>
<evidence type="ECO:0000313" key="14">
    <source>
        <dbReference type="Proteomes" id="UP000053815"/>
    </source>
</evidence>
<keyword evidence="14" id="KW-1185">Reference proteome</keyword>
<dbReference type="InterPro" id="IPR032880">
    <property type="entry name" value="CSC1/OSCA1-like_N"/>
</dbReference>
<dbReference type="PANTHER" id="PTHR13018">
    <property type="entry name" value="PROBABLE MEMBRANE PROTEIN DUF221-RELATED"/>
    <property type="match status" value="1"/>
</dbReference>
<feature type="transmembrane region" description="Helical" evidence="9">
    <location>
        <begin position="625"/>
        <end position="647"/>
    </location>
</feature>
<keyword evidence="6 9" id="KW-0472">Membrane</keyword>
<feature type="transmembrane region" description="Helical" evidence="9">
    <location>
        <begin position="710"/>
        <end position="728"/>
    </location>
</feature>
<evidence type="ECO:0000259" key="12">
    <source>
        <dbReference type="Pfam" id="PF14703"/>
    </source>
</evidence>
<feature type="transmembrane region" description="Helical" evidence="9">
    <location>
        <begin position="394"/>
        <end position="420"/>
    </location>
</feature>
<evidence type="ECO:0000256" key="4">
    <source>
        <dbReference type="ARBA" id="ARBA00022692"/>
    </source>
</evidence>